<dbReference type="GO" id="GO:0005506">
    <property type="term" value="F:iron ion binding"/>
    <property type="evidence" value="ECO:0007669"/>
    <property type="project" value="InterPro"/>
</dbReference>
<evidence type="ECO:0000259" key="2">
    <source>
        <dbReference type="Pfam" id="PF20256"/>
    </source>
</evidence>
<feature type="non-terminal residue" evidence="3">
    <location>
        <position position="1"/>
    </location>
</feature>
<protein>
    <recommendedName>
        <fullName evidence="2">Aldehyde oxidase/xanthine dehydrogenase second molybdopterin binding domain-containing protein</fullName>
    </recommendedName>
</protein>
<dbReference type="SUPFAM" id="SSF56003">
    <property type="entry name" value="Molybdenum cofactor-binding domain"/>
    <property type="match status" value="1"/>
</dbReference>
<gene>
    <name evidence="3" type="ORF">LCGC14_2037290</name>
</gene>
<dbReference type="InterPro" id="IPR037165">
    <property type="entry name" value="AldOxase/xan_DH_Mopterin-bd_sf"/>
</dbReference>
<dbReference type="PANTHER" id="PTHR11908">
    <property type="entry name" value="XANTHINE DEHYDROGENASE"/>
    <property type="match status" value="1"/>
</dbReference>
<name>A0A0F9ET36_9ZZZZ</name>
<reference evidence="3" key="1">
    <citation type="journal article" date="2015" name="Nature">
        <title>Complex archaea that bridge the gap between prokaryotes and eukaryotes.</title>
        <authorList>
            <person name="Spang A."/>
            <person name="Saw J.H."/>
            <person name="Jorgensen S.L."/>
            <person name="Zaremba-Niedzwiedzka K."/>
            <person name="Martijn J."/>
            <person name="Lind A.E."/>
            <person name="van Eijk R."/>
            <person name="Schleper C."/>
            <person name="Guy L."/>
            <person name="Ettema T.J."/>
        </authorList>
    </citation>
    <scope>NUCLEOTIDE SEQUENCE</scope>
</reference>
<feature type="domain" description="Aldehyde oxidase/xanthine dehydrogenase second molybdopterin binding" evidence="2">
    <location>
        <begin position="3"/>
        <end position="81"/>
    </location>
</feature>
<evidence type="ECO:0000313" key="3">
    <source>
        <dbReference type="EMBL" id="KKL77194.1"/>
    </source>
</evidence>
<dbReference type="InterPro" id="IPR046867">
    <property type="entry name" value="AldOxase/xan_DH_MoCoBD2"/>
</dbReference>
<dbReference type="Gene3D" id="3.30.365.10">
    <property type="entry name" value="Aldehyde oxidase/xanthine dehydrogenase, molybdopterin binding domain"/>
    <property type="match status" value="1"/>
</dbReference>
<proteinExistence type="predicted"/>
<dbReference type="AlphaFoldDB" id="A0A0F9ET36"/>
<keyword evidence="1" id="KW-0500">Molybdenum</keyword>
<dbReference type="EMBL" id="LAZR01023823">
    <property type="protein sequence ID" value="KKL77194.1"/>
    <property type="molecule type" value="Genomic_DNA"/>
</dbReference>
<comment type="caution">
    <text evidence="3">The sequence shown here is derived from an EMBL/GenBank/DDBJ whole genome shotgun (WGS) entry which is preliminary data.</text>
</comment>
<evidence type="ECO:0000256" key="1">
    <source>
        <dbReference type="ARBA" id="ARBA00022505"/>
    </source>
</evidence>
<dbReference type="PANTHER" id="PTHR11908:SF132">
    <property type="entry name" value="ALDEHYDE OXIDASE 1-RELATED"/>
    <property type="match status" value="1"/>
</dbReference>
<dbReference type="InterPro" id="IPR016208">
    <property type="entry name" value="Ald_Oxase/xanthine_DH-like"/>
</dbReference>
<sequence>MAEAIVVEVDPETGQVQFLKWASVHDAGTILNPLLLEGQVMGSIAHALGGTLYEEWAYDENGQCLTASFQDYLVPTAMEVPMVDIGHVETPSPLTALGSKGVGESSTMSVPVAIANAIADALAPLGVTINELPLSPNKIWHLIQEANK</sequence>
<dbReference type="Pfam" id="PF20256">
    <property type="entry name" value="MoCoBD_2"/>
    <property type="match status" value="1"/>
</dbReference>
<accession>A0A0F9ET36</accession>
<dbReference type="GO" id="GO:0016491">
    <property type="term" value="F:oxidoreductase activity"/>
    <property type="evidence" value="ECO:0007669"/>
    <property type="project" value="InterPro"/>
</dbReference>
<organism evidence="3">
    <name type="scientific">marine sediment metagenome</name>
    <dbReference type="NCBI Taxonomy" id="412755"/>
    <lineage>
        <taxon>unclassified sequences</taxon>
        <taxon>metagenomes</taxon>
        <taxon>ecological metagenomes</taxon>
    </lineage>
</organism>